<name>A0ABT4GR24_PAEAL</name>
<protein>
    <submittedName>
        <fullName evidence="1">Uncharacterized protein</fullName>
    </submittedName>
</protein>
<evidence type="ECO:0000313" key="1">
    <source>
        <dbReference type="EMBL" id="MCY9759130.1"/>
    </source>
</evidence>
<dbReference type="RefSeq" id="WP_268594601.1">
    <property type="nucleotide sequence ID" value="NZ_JAMDLX010000105.1"/>
</dbReference>
<comment type="caution">
    <text evidence="1">The sequence shown here is derived from an EMBL/GenBank/DDBJ whole genome shotgun (WGS) entry which is preliminary data.</text>
</comment>
<organism evidence="1 2">
    <name type="scientific">Paenibacillus alvei</name>
    <name type="common">Bacillus alvei</name>
    <dbReference type="NCBI Taxonomy" id="44250"/>
    <lineage>
        <taxon>Bacteria</taxon>
        <taxon>Bacillati</taxon>
        <taxon>Bacillota</taxon>
        <taxon>Bacilli</taxon>
        <taxon>Bacillales</taxon>
        <taxon>Paenibacillaceae</taxon>
        <taxon>Paenibacillus</taxon>
    </lineage>
</organism>
<accession>A0ABT4GR24</accession>
<keyword evidence="2" id="KW-1185">Reference proteome</keyword>
<dbReference type="Proteomes" id="UP001527181">
    <property type="component" value="Unassembled WGS sequence"/>
</dbReference>
<reference evidence="1 2" key="1">
    <citation type="submission" date="2022-05" db="EMBL/GenBank/DDBJ databases">
        <title>Genome Sequencing of Bee-Associated Microbes.</title>
        <authorList>
            <person name="Dunlap C."/>
        </authorList>
    </citation>
    <scope>NUCLEOTIDE SEQUENCE [LARGE SCALE GENOMIC DNA]</scope>
    <source>
        <strain evidence="1 2">NRRL B-04010</strain>
    </source>
</reference>
<proteinExistence type="predicted"/>
<evidence type="ECO:0000313" key="2">
    <source>
        <dbReference type="Proteomes" id="UP001527181"/>
    </source>
</evidence>
<gene>
    <name evidence="1" type="ORF">M5X12_00945</name>
</gene>
<sequence>MIYRYYRKPTTFRAVNCVRRLIENGRLKPSEIVSIRGSFSIQRWYRLTIRTNTEQLQFTGFSWFYHGSGPLGLQQVLRWLLIPEEVVLKVTDSEFHGDNHRPNSFYLL</sequence>
<dbReference type="EMBL" id="JAMDNP010000002">
    <property type="protein sequence ID" value="MCY9759130.1"/>
    <property type="molecule type" value="Genomic_DNA"/>
</dbReference>